<keyword evidence="2" id="KW-0812">Transmembrane</keyword>
<evidence type="ECO:0000256" key="1">
    <source>
        <dbReference type="SAM" id="Coils"/>
    </source>
</evidence>
<protein>
    <recommendedName>
        <fullName evidence="5">DNA repair protein</fullName>
    </recommendedName>
</protein>
<dbReference type="Proteomes" id="UP001307608">
    <property type="component" value="Chromosome"/>
</dbReference>
<gene>
    <name evidence="3" type="ORF">MACH16_23160</name>
</gene>
<keyword evidence="2" id="KW-1133">Transmembrane helix</keyword>
<evidence type="ECO:0000256" key="2">
    <source>
        <dbReference type="SAM" id="Phobius"/>
    </source>
</evidence>
<evidence type="ECO:0000313" key="3">
    <source>
        <dbReference type="EMBL" id="BDX03568.1"/>
    </source>
</evidence>
<accession>A0ABN6WRW4</accession>
<name>A0ABN6WRW4_9GAMM</name>
<keyword evidence="4" id="KW-1185">Reference proteome</keyword>
<reference evidence="3 4" key="1">
    <citation type="submission" date="2023-01" db="EMBL/GenBank/DDBJ databases">
        <title>Complete genome sequence of Marinomonas pontica strain 200518_36.</title>
        <authorList>
            <person name="Ueki S."/>
            <person name="Gajardo G."/>
            <person name="Maruyama F."/>
        </authorList>
    </citation>
    <scope>NUCLEOTIDE SEQUENCE [LARGE SCALE GENOMIC DNA]</scope>
    <source>
        <strain evidence="3 4">200518_36</strain>
    </source>
</reference>
<keyword evidence="1" id="KW-0175">Coiled coil</keyword>
<proteinExistence type="predicted"/>
<feature type="coiled-coil region" evidence="1">
    <location>
        <begin position="177"/>
        <end position="220"/>
    </location>
</feature>
<keyword evidence="2" id="KW-0472">Membrane</keyword>
<dbReference type="EMBL" id="AP027271">
    <property type="protein sequence ID" value="BDX03568.1"/>
    <property type="molecule type" value="Genomic_DNA"/>
</dbReference>
<evidence type="ECO:0008006" key="5">
    <source>
        <dbReference type="Google" id="ProtNLM"/>
    </source>
</evidence>
<evidence type="ECO:0000313" key="4">
    <source>
        <dbReference type="Proteomes" id="UP001307608"/>
    </source>
</evidence>
<sequence>MNVSMLVVVTILLLVFLCSLPSFFRWQKRQKELKEKVLSNLSGRSERLLFSLEMVSDRYLTKDTRIFLIEYLLFCIAPLKKVGYQSDIVEKQEDLIRWLTDLKLGNHTLNKDRVGSQAELEQIHNALQSMVREARNISDSFGVSRALIRHHVVLIRYAHDLAYRDLLVRQARYDLENDKKNRALEKYRTALSVMERNGSVNSSKREKVRLQNMIQDVENLLFAKKNKAELESK</sequence>
<feature type="transmembrane region" description="Helical" evidence="2">
    <location>
        <begin position="6"/>
        <end position="26"/>
    </location>
</feature>
<organism evidence="3 4">
    <name type="scientific">Marinomonas pontica</name>
    <dbReference type="NCBI Taxonomy" id="264739"/>
    <lineage>
        <taxon>Bacteria</taxon>
        <taxon>Pseudomonadati</taxon>
        <taxon>Pseudomonadota</taxon>
        <taxon>Gammaproteobacteria</taxon>
        <taxon>Oceanospirillales</taxon>
        <taxon>Oceanospirillaceae</taxon>
        <taxon>Marinomonas</taxon>
    </lineage>
</organism>
<dbReference type="RefSeq" id="WP_338268187.1">
    <property type="nucleotide sequence ID" value="NZ_AP027271.1"/>
</dbReference>